<comment type="catalytic activity">
    <reaction evidence="3">
        <text>a diacylglycerol + H2O = a monoacylglycerol + a fatty acid + H(+)</text>
        <dbReference type="Rhea" id="RHEA:32731"/>
        <dbReference type="ChEBI" id="CHEBI:15377"/>
        <dbReference type="ChEBI" id="CHEBI:15378"/>
        <dbReference type="ChEBI" id="CHEBI:17408"/>
        <dbReference type="ChEBI" id="CHEBI:18035"/>
        <dbReference type="ChEBI" id="CHEBI:28868"/>
    </reaction>
</comment>
<name>A0A9P3GAH4_9APHY</name>
<proteinExistence type="inferred from homology"/>
<evidence type="ECO:0000256" key="4">
    <source>
        <dbReference type="ARBA" id="ARBA00048461"/>
    </source>
</evidence>
<evidence type="ECO:0000256" key="5">
    <source>
        <dbReference type="SAM" id="SignalP"/>
    </source>
</evidence>
<evidence type="ECO:0000256" key="3">
    <source>
        <dbReference type="ARBA" id="ARBA00047591"/>
    </source>
</evidence>
<feature type="signal peptide" evidence="5">
    <location>
        <begin position="1"/>
        <end position="19"/>
    </location>
</feature>
<evidence type="ECO:0000256" key="2">
    <source>
        <dbReference type="ARBA" id="ARBA00043996"/>
    </source>
</evidence>
<dbReference type="Pfam" id="PF01764">
    <property type="entry name" value="Lipase_3"/>
    <property type="match status" value="1"/>
</dbReference>
<comment type="similarity">
    <text evidence="2">Belongs to the AB hydrolase superfamily. Lipase family. Class 3 subfamily.</text>
</comment>
<dbReference type="EMBL" id="BPQB01000020">
    <property type="protein sequence ID" value="GJE91296.1"/>
    <property type="molecule type" value="Genomic_DNA"/>
</dbReference>
<keyword evidence="5" id="KW-0732">Signal</keyword>
<reference evidence="7 8" key="1">
    <citation type="submission" date="2021-08" db="EMBL/GenBank/DDBJ databases">
        <title>Draft Genome Sequence of Phanerochaete sordida strain YK-624.</title>
        <authorList>
            <person name="Mori T."/>
            <person name="Dohra H."/>
            <person name="Suzuki T."/>
            <person name="Kawagishi H."/>
            <person name="Hirai H."/>
        </authorList>
    </citation>
    <scope>NUCLEOTIDE SEQUENCE [LARGE SCALE GENOMIC DNA]</scope>
    <source>
        <strain evidence="7 8">YK-624</strain>
    </source>
</reference>
<comment type="catalytic activity">
    <reaction evidence="4">
        <text>a monoacylglycerol + H2O = glycerol + a fatty acid + H(+)</text>
        <dbReference type="Rhea" id="RHEA:15245"/>
        <dbReference type="ChEBI" id="CHEBI:15377"/>
        <dbReference type="ChEBI" id="CHEBI:15378"/>
        <dbReference type="ChEBI" id="CHEBI:17408"/>
        <dbReference type="ChEBI" id="CHEBI:17754"/>
        <dbReference type="ChEBI" id="CHEBI:28868"/>
    </reaction>
</comment>
<protein>
    <submittedName>
        <fullName evidence="7">Lipase family protein</fullName>
    </submittedName>
</protein>
<dbReference type="CDD" id="cd00519">
    <property type="entry name" value="Lipase_3"/>
    <property type="match status" value="1"/>
</dbReference>
<dbReference type="InterPro" id="IPR051218">
    <property type="entry name" value="Sec_MonoDiacylglyc_Lipase"/>
</dbReference>
<dbReference type="GO" id="GO:0006629">
    <property type="term" value="P:lipid metabolic process"/>
    <property type="evidence" value="ECO:0007669"/>
    <property type="project" value="InterPro"/>
</dbReference>
<dbReference type="AlphaFoldDB" id="A0A9P3GAH4"/>
<organism evidence="7 8">
    <name type="scientific">Phanerochaete sordida</name>
    <dbReference type="NCBI Taxonomy" id="48140"/>
    <lineage>
        <taxon>Eukaryota</taxon>
        <taxon>Fungi</taxon>
        <taxon>Dikarya</taxon>
        <taxon>Basidiomycota</taxon>
        <taxon>Agaricomycotina</taxon>
        <taxon>Agaricomycetes</taxon>
        <taxon>Polyporales</taxon>
        <taxon>Phanerochaetaceae</taxon>
        <taxon>Phanerochaete</taxon>
    </lineage>
</organism>
<dbReference type="PANTHER" id="PTHR45856:SF25">
    <property type="entry name" value="FUNGAL LIPASE-LIKE DOMAIN-CONTAINING PROTEIN"/>
    <property type="match status" value="1"/>
</dbReference>
<evidence type="ECO:0000313" key="8">
    <source>
        <dbReference type="Proteomes" id="UP000703269"/>
    </source>
</evidence>
<feature type="chain" id="PRO_5040323168" evidence="5">
    <location>
        <begin position="20"/>
        <end position="298"/>
    </location>
</feature>
<dbReference type="InterPro" id="IPR002921">
    <property type="entry name" value="Fungal_lipase-type"/>
</dbReference>
<evidence type="ECO:0000256" key="1">
    <source>
        <dbReference type="ARBA" id="ARBA00023157"/>
    </source>
</evidence>
<dbReference type="Proteomes" id="UP000703269">
    <property type="component" value="Unassembled WGS sequence"/>
</dbReference>
<keyword evidence="8" id="KW-1185">Reference proteome</keyword>
<dbReference type="Gene3D" id="3.40.50.1820">
    <property type="entry name" value="alpha/beta hydrolase"/>
    <property type="match status" value="1"/>
</dbReference>
<sequence length="298" mass="31289">MALLRGLLALVALLPAALAAPTLEARQSITALGASTISGFKPYTHYASTAYCAPANTLAWNCGANCQANPTFKPIASGGDGDGTQFWYAGWDPTLKTIIVAHQGTDTSEFLADLTDADIFRESLDSSLFPGISSSVTAHSGFADEQAKTAASVLAAVKTGISKYGAKKVTLVGHSLGAAIALLDAVYLPLHVSGVSFQTVLYGLPRVGNQDFADYVDAHVTSFTRINNEEDPIPIVPGRFLGFHHPSGEVHITDANVWEACPGQDNTSDLCIVGDVPNIFDGDESDHDGPYDGVEMGC</sequence>
<dbReference type="SUPFAM" id="SSF53474">
    <property type="entry name" value="alpha/beta-Hydrolases"/>
    <property type="match status" value="1"/>
</dbReference>
<accession>A0A9P3GAH4</accession>
<gene>
    <name evidence="7" type="ORF">PsYK624_074450</name>
</gene>
<dbReference type="InterPro" id="IPR029058">
    <property type="entry name" value="AB_hydrolase_fold"/>
</dbReference>
<feature type="domain" description="Fungal lipase-type" evidence="6">
    <location>
        <begin position="101"/>
        <end position="239"/>
    </location>
</feature>
<keyword evidence="1" id="KW-1015">Disulfide bond</keyword>
<dbReference type="PANTHER" id="PTHR45856">
    <property type="entry name" value="ALPHA/BETA-HYDROLASES SUPERFAMILY PROTEIN"/>
    <property type="match status" value="1"/>
</dbReference>
<evidence type="ECO:0000313" key="7">
    <source>
        <dbReference type="EMBL" id="GJE91296.1"/>
    </source>
</evidence>
<dbReference type="OrthoDB" id="426718at2759"/>
<comment type="caution">
    <text evidence="7">The sequence shown here is derived from an EMBL/GenBank/DDBJ whole genome shotgun (WGS) entry which is preliminary data.</text>
</comment>
<evidence type="ECO:0000259" key="6">
    <source>
        <dbReference type="Pfam" id="PF01764"/>
    </source>
</evidence>